<keyword evidence="1" id="KW-0472">Membrane</keyword>
<keyword evidence="1" id="KW-0812">Transmembrane</keyword>
<evidence type="ECO:0000259" key="2">
    <source>
        <dbReference type="Pfam" id="PF13786"/>
    </source>
</evidence>
<dbReference type="Pfam" id="PF13786">
    <property type="entry name" value="DUF4179"/>
    <property type="match status" value="1"/>
</dbReference>
<name>A0ABN1J1L0_9CLOT</name>
<dbReference type="EMBL" id="BAAACF010000002">
    <property type="protein sequence ID" value="GAA0725971.1"/>
    <property type="molecule type" value="Genomic_DNA"/>
</dbReference>
<gene>
    <name evidence="3" type="ORF">GCM10008905_22000</name>
</gene>
<evidence type="ECO:0000313" key="3">
    <source>
        <dbReference type="EMBL" id="GAA0725971.1"/>
    </source>
</evidence>
<proteinExistence type="predicted"/>
<evidence type="ECO:0000313" key="4">
    <source>
        <dbReference type="Proteomes" id="UP001500339"/>
    </source>
</evidence>
<keyword evidence="4" id="KW-1185">Reference proteome</keyword>
<feature type="domain" description="DUF4179" evidence="2">
    <location>
        <begin position="49"/>
        <end position="138"/>
    </location>
</feature>
<accession>A0ABN1J1L0</accession>
<protein>
    <recommendedName>
        <fullName evidence="2">DUF4179 domain-containing protein</fullName>
    </recommendedName>
</protein>
<reference evidence="3 4" key="1">
    <citation type="journal article" date="2019" name="Int. J. Syst. Evol. Microbiol.">
        <title>The Global Catalogue of Microorganisms (GCM) 10K type strain sequencing project: providing services to taxonomists for standard genome sequencing and annotation.</title>
        <authorList>
            <consortium name="The Broad Institute Genomics Platform"/>
            <consortium name="The Broad Institute Genome Sequencing Center for Infectious Disease"/>
            <person name="Wu L."/>
            <person name="Ma J."/>
        </authorList>
    </citation>
    <scope>NUCLEOTIDE SEQUENCE [LARGE SCALE GENOMIC DNA]</scope>
    <source>
        <strain evidence="3 4">JCM 1405</strain>
    </source>
</reference>
<feature type="transmembrane region" description="Helical" evidence="1">
    <location>
        <begin position="53"/>
        <end position="71"/>
    </location>
</feature>
<dbReference type="InterPro" id="IPR025436">
    <property type="entry name" value="DUF4179"/>
</dbReference>
<sequence length="344" mass="39562">MKSVYEHFNDITLDLNSIENEVMDIDDVTMKRIKNRFKSSINKNYRGNRKRKYRVWVASLLLALGVSAVMLNNSVLADKIGIAKAPYINTLFSKFNYSGKFEDYTQVIGESVKDKGYEVTLNEITMDDYSLMIIYTIKTEEKIEDIINKAQGPFPYAPSKSIKINNKEIRGGAGGRHEIIDQNTVQVMMDYEIKNNDIPDDFTMDISFNEIGNVKGNWAFKFDATKGKMRDSIKSFDVNTKYTFIDGKGEEIELVIDKITFSSISTAITFKADKEFEYSNIKFRSENDFNERGASLSCNSLRLGYKYEGLYKFDYVEEIPEKIIIEYNKKDESKVVIGEISLKE</sequence>
<dbReference type="RefSeq" id="WP_343769673.1">
    <property type="nucleotide sequence ID" value="NZ_BAAACF010000002.1"/>
</dbReference>
<organism evidence="3 4">
    <name type="scientific">Clostridium malenominatum</name>
    <dbReference type="NCBI Taxonomy" id="1539"/>
    <lineage>
        <taxon>Bacteria</taxon>
        <taxon>Bacillati</taxon>
        <taxon>Bacillota</taxon>
        <taxon>Clostridia</taxon>
        <taxon>Eubacteriales</taxon>
        <taxon>Clostridiaceae</taxon>
        <taxon>Clostridium</taxon>
    </lineage>
</organism>
<evidence type="ECO:0000256" key="1">
    <source>
        <dbReference type="SAM" id="Phobius"/>
    </source>
</evidence>
<comment type="caution">
    <text evidence="3">The sequence shown here is derived from an EMBL/GenBank/DDBJ whole genome shotgun (WGS) entry which is preliminary data.</text>
</comment>
<dbReference type="Proteomes" id="UP001500339">
    <property type="component" value="Unassembled WGS sequence"/>
</dbReference>
<keyword evidence="1" id="KW-1133">Transmembrane helix</keyword>
<dbReference type="Gene3D" id="2.60.40.1630">
    <property type="entry name" value="bacillus anthracis domain"/>
    <property type="match status" value="1"/>
</dbReference>